<evidence type="ECO:0000313" key="11">
    <source>
        <dbReference type="Proteomes" id="UP000694700"/>
    </source>
</evidence>
<sequence>MQGNRGPRLEQQNHGPPRQQPNPQQEQQRKPSGADSNGQHTDAGEQSSPNAAFTIDMQNFRKPGEKTYTQRSRLFVGNLPTGTTEEDVEKLFSKYGKPSEIFINKERGFGFIRLETKTLADIAKAELDDTVFRGRQIRVRFATHGAALTVKNLPQFVSNELLEEAFCMFGPIERAIVIVDDRGRPTGKGIVEFANKPSARKALDRCGDGAFLLSAFPRPVTVEPMEQLDEDEGLPERLINKNALYHKEREQPPRFAQPGSFEYEYAMRWKALMEMEKQQFEQVDRNIKEAQEKLETEMEAARHEHQVMLMRQDLLRRQEELRRMEEAHNQEVQKRKQMELRQEEERRRREEELRAHSEDLMRRQQGQGGNFSEKVSMSFPSSTVMVCISEDFLFIEFLCFFRGIQT</sequence>
<dbReference type="Ensembl" id="ENSCCRT00015075088.1">
    <property type="protein sequence ID" value="ENSCCRP00015072725.1"/>
    <property type="gene ID" value="ENSCCRG00015029436.1"/>
</dbReference>
<dbReference type="InterPro" id="IPR035979">
    <property type="entry name" value="RBD_domain_sf"/>
</dbReference>
<dbReference type="FunFam" id="3.30.70.330:FF:000043">
    <property type="entry name" value="paraspeckle component 1 isoform X1"/>
    <property type="match status" value="1"/>
</dbReference>
<keyword evidence="4 7" id="KW-0694">RNA-binding</keyword>
<dbReference type="InterPro" id="IPR034552">
    <property type="entry name" value="p54nrb_RRM1"/>
</dbReference>
<evidence type="ECO:0000256" key="7">
    <source>
        <dbReference type="PROSITE-ProRule" id="PRU00176"/>
    </source>
</evidence>
<evidence type="ECO:0000256" key="2">
    <source>
        <dbReference type="ARBA" id="ARBA00022553"/>
    </source>
</evidence>
<organism evidence="10 11">
    <name type="scientific">Cyprinus carpio</name>
    <name type="common">Common carp</name>
    <dbReference type="NCBI Taxonomy" id="7962"/>
    <lineage>
        <taxon>Eukaryota</taxon>
        <taxon>Metazoa</taxon>
        <taxon>Chordata</taxon>
        <taxon>Craniata</taxon>
        <taxon>Vertebrata</taxon>
        <taxon>Euteleostomi</taxon>
        <taxon>Actinopterygii</taxon>
        <taxon>Neopterygii</taxon>
        <taxon>Teleostei</taxon>
        <taxon>Ostariophysi</taxon>
        <taxon>Cypriniformes</taxon>
        <taxon>Cyprinidae</taxon>
        <taxon>Cyprininae</taxon>
        <taxon>Cyprinus</taxon>
    </lineage>
</organism>
<protein>
    <submittedName>
        <fullName evidence="10">Non-POU domain-containing octamer-binding protein-like</fullName>
    </submittedName>
</protein>
<dbReference type="Gene3D" id="3.30.70.330">
    <property type="match status" value="2"/>
</dbReference>
<feature type="region of interest" description="Disordered" evidence="8">
    <location>
        <begin position="326"/>
        <end position="356"/>
    </location>
</feature>
<name>A0A8C1WXB9_CYPCA</name>
<evidence type="ECO:0000256" key="6">
    <source>
        <dbReference type="ARBA" id="ARBA00023242"/>
    </source>
</evidence>
<feature type="region of interest" description="Disordered" evidence="8">
    <location>
        <begin position="1"/>
        <end position="52"/>
    </location>
</feature>
<dbReference type="InterPro" id="IPR000504">
    <property type="entry name" value="RRM_dom"/>
</dbReference>
<dbReference type="PANTHER" id="PTHR23189">
    <property type="entry name" value="RNA RECOGNITION MOTIF-CONTAINING"/>
    <property type="match status" value="1"/>
</dbReference>
<dbReference type="InterPro" id="IPR012975">
    <property type="entry name" value="NOPS"/>
</dbReference>
<evidence type="ECO:0000256" key="3">
    <source>
        <dbReference type="ARBA" id="ARBA00022737"/>
    </source>
</evidence>
<feature type="domain" description="RRM" evidence="9">
    <location>
        <begin position="146"/>
        <end position="227"/>
    </location>
</feature>
<dbReference type="FunFam" id="3.30.70.330:FF:000126">
    <property type="entry name" value="paraspeckle component 1 isoform X1"/>
    <property type="match status" value="1"/>
</dbReference>
<dbReference type="Proteomes" id="UP000694700">
    <property type="component" value="Unplaced"/>
</dbReference>
<keyword evidence="3" id="KW-0677">Repeat</keyword>
<evidence type="ECO:0000256" key="8">
    <source>
        <dbReference type="SAM" id="MobiDB-lite"/>
    </source>
</evidence>
<keyword evidence="5" id="KW-0175">Coiled coil</keyword>
<evidence type="ECO:0000256" key="4">
    <source>
        <dbReference type="ARBA" id="ARBA00022884"/>
    </source>
</evidence>
<keyword evidence="2" id="KW-0597">Phosphoprotein</keyword>
<dbReference type="GO" id="GO:0016607">
    <property type="term" value="C:nuclear speck"/>
    <property type="evidence" value="ECO:0007669"/>
    <property type="project" value="UniProtKB-SubCell"/>
</dbReference>
<keyword evidence="6" id="KW-0539">Nucleus</keyword>
<dbReference type="SMART" id="SM00360">
    <property type="entry name" value="RRM"/>
    <property type="match status" value="2"/>
</dbReference>
<feature type="compositionally biased region" description="Polar residues" evidence="8">
    <location>
        <begin position="34"/>
        <end position="51"/>
    </location>
</feature>
<feature type="compositionally biased region" description="Low complexity" evidence="8">
    <location>
        <begin position="12"/>
        <end position="26"/>
    </location>
</feature>
<evidence type="ECO:0000256" key="1">
    <source>
        <dbReference type="ARBA" id="ARBA00004324"/>
    </source>
</evidence>
<comment type="subcellular location">
    <subcellularLocation>
        <location evidence="1">Nucleus speckle</location>
    </subcellularLocation>
</comment>
<dbReference type="CDD" id="cd12947">
    <property type="entry name" value="NOPS_p54nrb"/>
    <property type="match status" value="1"/>
</dbReference>
<accession>A0A8C1WXB9</accession>
<dbReference type="Gene3D" id="6.10.250.1170">
    <property type="match status" value="1"/>
</dbReference>
<dbReference type="InterPro" id="IPR034558">
    <property type="entry name" value="p54nrb_RRM2"/>
</dbReference>
<dbReference type="GO" id="GO:0042382">
    <property type="term" value="C:paraspeckles"/>
    <property type="evidence" value="ECO:0007669"/>
    <property type="project" value="UniProtKB-ARBA"/>
</dbReference>
<evidence type="ECO:0000256" key="5">
    <source>
        <dbReference type="ARBA" id="ARBA00023054"/>
    </source>
</evidence>
<evidence type="ECO:0000259" key="9">
    <source>
        <dbReference type="PROSITE" id="PS50102"/>
    </source>
</evidence>
<dbReference type="Ensembl" id="ENSCCRT00015075089.1">
    <property type="protein sequence ID" value="ENSCCRP00015072726.1"/>
    <property type="gene ID" value="ENSCCRG00015029436.1"/>
</dbReference>
<feature type="domain" description="RRM" evidence="9">
    <location>
        <begin position="72"/>
        <end position="144"/>
    </location>
</feature>
<dbReference type="Pfam" id="PF00076">
    <property type="entry name" value="RRM_1"/>
    <property type="match status" value="2"/>
</dbReference>
<dbReference type="Pfam" id="PF08075">
    <property type="entry name" value="NOPS"/>
    <property type="match status" value="1"/>
</dbReference>
<gene>
    <name evidence="10" type="primary">LOC109083096</name>
</gene>
<reference evidence="10" key="1">
    <citation type="submission" date="2025-05" db="UniProtKB">
        <authorList>
            <consortium name="Ensembl"/>
        </authorList>
    </citation>
    <scope>IDENTIFICATION</scope>
</reference>
<dbReference type="PROSITE" id="PS50102">
    <property type="entry name" value="RRM"/>
    <property type="match status" value="2"/>
</dbReference>
<evidence type="ECO:0000313" key="10">
    <source>
        <dbReference type="Ensembl" id="ENSCCRP00015072725.1"/>
    </source>
</evidence>
<dbReference type="InterPro" id="IPR012677">
    <property type="entry name" value="Nucleotide-bd_a/b_plait_sf"/>
</dbReference>
<dbReference type="SUPFAM" id="SSF54928">
    <property type="entry name" value="RNA-binding domain, RBD"/>
    <property type="match status" value="1"/>
</dbReference>
<dbReference type="CDD" id="cd12591">
    <property type="entry name" value="RRM2_p54nrb"/>
    <property type="match status" value="1"/>
</dbReference>
<dbReference type="AlphaFoldDB" id="A0A8C1WXB9"/>
<dbReference type="GO" id="GO:0003723">
    <property type="term" value="F:RNA binding"/>
    <property type="evidence" value="ECO:0007669"/>
    <property type="project" value="UniProtKB-UniRule"/>
</dbReference>
<dbReference type="CDD" id="cd12588">
    <property type="entry name" value="RRM1_p54nrb"/>
    <property type="match status" value="1"/>
</dbReference>
<proteinExistence type="predicted"/>